<evidence type="ECO:0000256" key="5">
    <source>
        <dbReference type="PROSITE-ProRule" id="PRU00449"/>
    </source>
</evidence>
<organism evidence="8 9">
    <name type="scientific">Cymbomonas tetramitiformis</name>
    <dbReference type="NCBI Taxonomy" id="36881"/>
    <lineage>
        <taxon>Eukaryota</taxon>
        <taxon>Viridiplantae</taxon>
        <taxon>Chlorophyta</taxon>
        <taxon>Pyramimonadophyceae</taxon>
        <taxon>Pyramimonadales</taxon>
        <taxon>Pyramimonadaceae</taxon>
        <taxon>Cymbomonas</taxon>
    </lineage>
</organism>
<evidence type="ECO:0000256" key="2">
    <source>
        <dbReference type="ARBA" id="ARBA00022723"/>
    </source>
</evidence>
<keyword evidence="3 5" id="KW-0863">Zinc-finger</keyword>
<gene>
    <name evidence="8" type="ORF">CYMTET_11906</name>
</gene>
<evidence type="ECO:0000256" key="1">
    <source>
        <dbReference type="ARBA" id="ARBA00003732"/>
    </source>
</evidence>
<dbReference type="GO" id="GO:0008270">
    <property type="term" value="F:zinc ion binding"/>
    <property type="evidence" value="ECO:0007669"/>
    <property type="project" value="UniProtKB-KW"/>
</dbReference>
<feature type="domain" description="AN1-type" evidence="7">
    <location>
        <begin position="97"/>
        <end position="147"/>
    </location>
</feature>
<dbReference type="SUPFAM" id="SSF118310">
    <property type="entry name" value="AN1-like Zinc finger"/>
    <property type="match status" value="1"/>
</dbReference>
<feature type="compositionally biased region" description="Basic and acidic residues" evidence="6">
    <location>
        <begin position="166"/>
        <end position="201"/>
    </location>
</feature>
<comment type="function">
    <text evidence="1">May be involved in environmental stress response.</text>
</comment>
<evidence type="ECO:0000256" key="3">
    <source>
        <dbReference type="ARBA" id="ARBA00022771"/>
    </source>
</evidence>
<dbReference type="Pfam" id="PF01428">
    <property type="entry name" value="zf-AN1"/>
    <property type="match status" value="1"/>
</dbReference>
<dbReference type="Proteomes" id="UP001190700">
    <property type="component" value="Unassembled WGS sequence"/>
</dbReference>
<reference evidence="8 9" key="1">
    <citation type="journal article" date="2015" name="Genome Biol. Evol.">
        <title>Comparative Genomics of a Bacterivorous Green Alga Reveals Evolutionary Causalities and Consequences of Phago-Mixotrophic Mode of Nutrition.</title>
        <authorList>
            <person name="Burns J.A."/>
            <person name="Paasch A."/>
            <person name="Narechania A."/>
            <person name="Kim E."/>
        </authorList>
    </citation>
    <scope>NUCLEOTIDE SEQUENCE [LARGE SCALE GENOMIC DNA]</scope>
    <source>
        <strain evidence="8 9">PLY_AMNH</strain>
    </source>
</reference>
<dbReference type="PROSITE" id="PS51039">
    <property type="entry name" value="ZF_AN1"/>
    <property type="match status" value="1"/>
</dbReference>
<dbReference type="InterPro" id="IPR000058">
    <property type="entry name" value="Znf_AN1"/>
</dbReference>
<evidence type="ECO:0000259" key="7">
    <source>
        <dbReference type="PROSITE" id="PS51039"/>
    </source>
</evidence>
<keyword evidence="9" id="KW-1185">Reference proteome</keyword>
<dbReference type="InterPro" id="IPR035896">
    <property type="entry name" value="AN1-like_Znf"/>
</dbReference>
<protein>
    <recommendedName>
        <fullName evidence="7">AN1-type domain-containing protein</fullName>
    </recommendedName>
</protein>
<dbReference type="Gene3D" id="4.10.1110.10">
    <property type="entry name" value="AN1-like Zinc finger"/>
    <property type="match status" value="1"/>
</dbReference>
<comment type="caution">
    <text evidence="8">The sequence shown here is derived from an EMBL/GenBank/DDBJ whole genome shotgun (WGS) entry which is preliminary data.</text>
</comment>
<sequence length="201" mass="20727">RTTGSTTGTAEAGKAPAAPLLAELHAERAARMQPVASAVSPAAGASSAAAGPSGAGNGGKKSKKKGGKKTGGGGTAINLEGVDPDDVDALLAAMDMDRGTNTCGMKGCKKKGVELVGSVCCFCKLRYCLQHGQPEVHGCGEEAKGGARAKWLKDMEKGRPVAAGSQEHRHQALHNQLEKALADKTKTRERKQPESNKDKKK</sequence>
<evidence type="ECO:0000313" key="8">
    <source>
        <dbReference type="EMBL" id="KAK3280235.1"/>
    </source>
</evidence>
<proteinExistence type="predicted"/>
<evidence type="ECO:0000313" key="9">
    <source>
        <dbReference type="Proteomes" id="UP001190700"/>
    </source>
</evidence>
<keyword evidence="4" id="KW-0862">Zinc</keyword>
<dbReference type="AlphaFoldDB" id="A0AAE0LD03"/>
<feature type="compositionally biased region" description="Low complexity" evidence="6">
    <location>
        <begin position="35"/>
        <end position="52"/>
    </location>
</feature>
<feature type="compositionally biased region" description="Low complexity" evidence="6">
    <location>
        <begin position="1"/>
        <end position="23"/>
    </location>
</feature>
<evidence type="ECO:0000256" key="6">
    <source>
        <dbReference type="SAM" id="MobiDB-lite"/>
    </source>
</evidence>
<name>A0AAE0LD03_9CHLO</name>
<feature type="region of interest" description="Disordered" evidence="6">
    <location>
        <begin position="156"/>
        <end position="201"/>
    </location>
</feature>
<keyword evidence="2" id="KW-0479">Metal-binding</keyword>
<feature type="non-terminal residue" evidence="8">
    <location>
        <position position="1"/>
    </location>
</feature>
<evidence type="ECO:0000256" key="4">
    <source>
        <dbReference type="ARBA" id="ARBA00022833"/>
    </source>
</evidence>
<dbReference type="EMBL" id="LGRX02004473">
    <property type="protein sequence ID" value="KAK3280235.1"/>
    <property type="molecule type" value="Genomic_DNA"/>
</dbReference>
<feature type="region of interest" description="Disordered" evidence="6">
    <location>
        <begin position="1"/>
        <end position="80"/>
    </location>
</feature>
<accession>A0AAE0LD03</accession>